<evidence type="ECO:0000256" key="1">
    <source>
        <dbReference type="SAM" id="Coils"/>
    </source>
</evidence>
<accession>A0AAU9K941</accession>
<protein>
    <submittedName>
        <fullName evidence="3">Uncharacterized protein</fullName>
    </submittedName>
</protein>
<proteinExistence type="predicted"/>
<feature type="compositionally biased region" description="Basic and acidic residues" evidence="2">
    <location>
        <begin position="52"/>
        <end position="61"/>
    </location>
</feature>
<keyword evidence="4" id="KW-1185">Reference proteome</keyword>
<organism evidence="3 4">
    <name type="scientific">Blepharisma stoltei</name>
    <dbReference type="NCBI Taxonomy" id="1481888"/>
    <lineage>
        <taxon>Eukaryota</taxon>
        <taxon>Sar</taxon>
        <taxon>Alveolata</taxon>
        <taxon>Ciliophora</taxon>
        <taxon>Postciliodesmatophora</taxon>
        <taxon>Heterotrichea</taxon>
        <taxon>Heterotrichida</taxon>
        <taxon>Blepharismidae</taxon>
        <taxon>Blepharisma</taxon>
    </lineage>
</organism>
<dbReference type="EMBL" id="CAJZBQ010000062">
    <property type="protein sequence ID" value="CAG9335512.1"/>
    <property type="molecule type" value="Genomic_DNA"/>
</dbReference>
<evidence type="ECO:0000313" key="3">
    <source>
        <dbReference type="EMBL" id="CAG9335512.1"/>
    </source>
</evidence>
<evidence type="ECO:0000256" key="2">
    <source>
        <dbReference type="SAM" id="MobiDB-lite"/>
    </source>
</evidence>
<dbReference type="Proteomes" id="UP001162131">
    <property type="component" value="Unassembled WGS sequence"/>
</dbReference>
<keyword evidence="1" id="KW-0175">Coiled coil</keyword>
<feature type="compositionally biased region" description="Polar residues" evidence="2">
    <location>
        <begin position="62"/>
        <end position="71"/>
    </location>
</feature>
<name>A0AAU9K941_9CILI</name>
<feature type="coiled-coil region" evidence="1">
    <location>
        <begin position="409"/>
        <end position="436"/>
    </location>
</feature>
<dbReference type="AlphaFoldDB" id="A0AAU9K941"/>
<feature type="region of interest" description="Disordered" evidence="2">
    <location>
        <begin position="52"/>
        <end position="79"/>
    </location>
</feature>
<gene>
    <name evidence="3" type="ORF">BSTOLATCC_MIC63981</name>
</gene>
<evidence type="ECO:0000313" key="4">
    <source>
        <dbReference type="Proteomes" id="UP001162131"/>
    </source>
</evidence>
<comment type="caution">
    <text evidence="3">The sequence shown here is derived from an EMBL/GenBank/DDBJ whole genome shotgun (WGS) entry which is preliminary data.</text>
</comment>
<sequence length="510" mass="60566">MMPSDSLSSENFIAECQEAINSHINRSSPLKELKKLQLIKLKPYIANTERLNRDNRYKSRNDNSISESQDNIRIHRKKDSTDSFRSSSVQLLFANTYSMKTIASSKLGPGHYHYDLNTFNGPSFHFSTIARFSNNLTQTLVPKLNFSDLDKNQEILNENKDMKKHLPSERIRHLRDKAKSDSAKILEIKEKKQMIYTKNKLEKLLKLQSKERRYEIKLKKYEILSIAKAWSVLYTIFWSANNIRRQISERKDLHRRSSKVLVWLMNFCRSIGKFKIILEKIRISKAFKTLKKHLPIFLKWTEKIRTKWAEMTVDICERVLAEEQIAKLMKSFINKVIFIQRTMRSIFIQRKSALIIKRLLWNKVEYKMYIESRIKKRKIPPSELEKRISFEAIKGRSSVPDSVKDFKIMNILKMRMNEYRERLKIYNEECKLLKQEFTKNLYKLEAQAVLNNVKLQGPSLPPRPKPNYVITEAEYRKMIHEAIQKRKEWEAIVKKKRKTQKISSNKKGRG</sequence>
<reference evidence="3" key="1">
    <citation type="submission" date="2021-09" db="EMBL/GenBank/DDBJ databases">
        <authorList>
            <consortium name="AG Swart"/>
            <person name="Singh M."/>
            <person name="Singh A."/>
            <person name="Seah K."/>
            <person name="Emmerich C."/>
        </authorList>
    </citation>
    <scope>NUCLEOTIDE SEQUENCE</scope>
    <source>
        <strain evidence="3">ATCC30299</strain>
    </source>
</reference>